<dbReference type="InterPro" id="IPR057722">
    <property type="entry name" value="AsqO/PenF-like_C"/>
</dbReference>
<name>A0ABR4IFX8_9EURO</name>
<evidence type="ECO:0000313" key="5">
    <source>
        <dbReference type="Proteomes" id="UP001610335"/>
    </source>
</evidence>
<accession>A0ABR4IFX8</accession>
<sequence length="374" mass="40342">MAPKLMNLLPATLALLAGQALSQKIIIPPFAYPGESDIQWISGPDGFDSPKNNHITDTAYDWWYFDVVEEPYSGNGDQPSFAATFHTTGSNGFDPLRNAFPMGFPSTTFVQIDLAWPNGTTDSWVLFAGGASFTVDGDGASANFSHTGASFEGAPDLSSYVVNINAPEKGVVGSLRIDSATPAHYTCGPNEEGQTIQLTPGAGWVNAIPDGYAEVDFELRGEKFKFQGRGYHDHNFGNRPFSEALAASYWGHGRLGDYTIVWVDALAQSGDNHLAAYVSKEGELITASCQPGSILVRPYGDNSTYPPTQSTGAPTGFSIEITIPEGQLELKAEYIHITVDSDLYRRFTGTLTGTLDGESLPDGIALWEQFTLQE</sequence>
<feature type="signal peptide" evidence="1">
    <location>
        <begin position="1"/>
        <end position="22"/>
    </location>
</feature>
<evidence type="ECO:0000313" key="4">
    <source>
        <dbReference type="EMBL" id="KAL2825793.1"/>
    </source>
</evidence>
<evidence type="ECO:0000259" key="2">
    <source>
        <dbReference type="Pfam" id="PF24137"/>
    </source>
</evidence>
<dbReference type="EMBL" id="JBFXLS010000034">
    <property type="protein sequence ID" value="KAL2825793.1"/>
    <property type="molecule type" value="Genomic_DNA"/>
</dbReference>
<gene>
    <name evidence="4" type="ORF">BDW59DRAFT_70177</name>
</gene>
<dbReference type="Proteomes" id="UP001610335">
    <property type="component" value="Unassembled WGS sequence"/>
</dbReference>
<dbReference type="InterPro" id="IPR056402">
    <property type="entry name" value="DA_N"/>
</dbReference>
<keyword evidence="1" id="KW-0732">Signal</keyword>
<protein>
    <recommendedName>
        <fullName evidence="6">Hydroxyneurosporene synthase</fullName>
    </recommendedName>
</protein>
<evidence type="ECO:0000259" key="3">
    <source>
        <dbReference type="Pfam" id="PF25581"/>
    </source>
</evidence>
<feature type="chain" id="PRO_5045399183" description="Hydroxyneurosporene synthase" evidence="1">
    <location>
        <begin position="23"/>
        <end position="374"/>
    </location>
</feature>
<proteinExistence type="predicted"/>
<dbReference type="Pfam" id="PF24137">
    <property type="entry name" value="DA_N"/>
    <property type="match status" value="1"/>
</dbReference>
<evidence type="ECO:0008006" key="6">
    <source>
        <dbReference type="Google" id="ProtNLM"/>
    </source>
</evidence>
<reference evidence="4 5" key="1">
    <citation type="submission" date="2024-07" db="EMBL/GenBank/DDBJ databases">
        <title>Section-level genome sequencing and comparative genomics of Aspergillus sections Usti and Cavernicolus.</title>
        <authorList>
            <consortium name="Lawrence Berkeley National Laboratory"/>
            <person name="Nybo J.L."/>
            <person name="Vesth T.C."/>
            <person name="Theobald S."/>
            <person name="Frisvad J.C."/>
            <person name="Larsen T.O."/>
            <person name="Kjaerboelling I."/>
            <person name="Rothschild-Mancinelli K."/>
            <person name="Lyhne E.K."/>
            <person name="Kogle M.E."/>
            <person name="Barry K."/>
            <person name="Clum A."/>
            <person name="Na H."/>
            <person name="Ledsgaard L."/>
            <person name="Lin J."/>
            <person name="Lipzen A."/>
            <person name="Kuo A."/>
            <person name="Riley R."/>
            <person name="Mondo S."/>
            <person name="LaButti K."/>
            <person name="Haridas S."/>
            <person name="Pangalinan J."/>
            <person name="Salamov A.A."/>
            <person name="Simmons B.A."/>
            <person name="Magnuson J.K."/>
            <person name="Chen J."/>
            <person name="Drula E."/>
            <person name="Henrissat B."/>
            <person name="Wiebenga A."/>
            <person name="Lubbers R.J."/>
            <person name="Gomes A.C."/>
            <person name="Makela M.R."/>
            <person name="Stajich J."/>
            <person name="Grigoriev I.V."/>
            <person name="Mortensen U.H."/>
            <person name="De vries R.P."/>
            <person name="Baker S.E."/>
            <person name="Andersen M.R."/>
        </authorList>
    </citation>
    <scope>NUCLEOTIDE SEQUENCE [LARGE SCALE GENOMIC DNA]</scope>
    <source>
        <strain evidence="4 5">CBS 600.67</strain>
    </source>
</reference>
<evidence type="ECO:0000256" key="1">
    <source>
        <dbReference type="SAM" id="SignalP"/>
    </source>
</evidence>
<organism evidence="4 5">
    <name type="scientific">Aspergillus cavernicola</name>
    <dbReference type="NCBI Taxonomy" id="176166"/>
    <lineage>
        <taxon>Eukaryota</taxon>
        <taxon>Fungi</taxon>
        <taxon>Dikarya</taxon>
        <taxon>Ascomycota</taxon>
        <taxon>Pezizomycotina</taxon>
        <taxon>Eurotiomycetes</taxon>
        <taxon>Eurotiomycetidae</taxon>
        <taxon>Eurotiales</taxon>
        <taxon>Aspergillaceae</taxon>
        <taxon>Aspergillus</taxon>
        <taxon>Aspergillus subgen. Nidulantes</taxon>
    </lineage>
</organism>
<dbReference type="SUPFAM" id="SSF159245">
    <property type="entry name" value="AttH-like"/>
    <property type="match status" value="1"/>
</dbReference>
<dbReference type="Pfam" id="PF25581">
    <property type="entry name" value="AsqO_C"/>
    <property type="match status" value="1"/>
</dbReference>
<comment type="caution">
    <text evidence="4">The sequence shown here is derived from an EMBL/GenBank/DDBJ whole genome shotgun (WGS) entry which is preliminary data.</text>
</comment>
<feature type="domain" description="Diels-Alderase N-terminal" evidence="2">
    <location>
        <begin position="52"/>
        <end position="236"/>
    </location>
</feature>
<keyword evidence="5" id="KW-1185">Reference proteome</keyword>
<feature type="domain" description="AsqO/PenF-like C-terminal" evidence="3">
    <location>
        <begin position="243"/>
        <end position="370"/>
    </location>
</feature>